<sequence length="98" mass="10592">MFSCRSWIGVERGEANVNKAMTTSVVIASMIIVVTNIVRGHIPVNNDDTSCALSKIIYPKSLLKLAGCSAPNPNGDFKGATGHPARYTANSRNYVRRP</sequence>
<feature type="transmembrane region" description="Helical" evidence="1">
    <location>
        <begin position="20"/>
        <end position="38"/>
    </location>
</feature>
<dbReference type="EMBL" id="BGZK01001156">
    <property type="protein sequence ID" value="GBP72779.1"/>
    <property type="molecule type" value="Genomic_DNA"/>
</dbReference>
<keyword evidence="1" id="KW-1133">Transmembrane helix</keyword>
<gene>
    <name evidence="2" type="ORF">EVAR_4663_1</name>
</gene>
<evidence type="ECO:0000313" key="3">
    <source>
        <dbReference type="Proteomes" id="UP000299102"/>
    </source>
</evidence>
<proteinExistence type="predicted"/>
<comment type="caution">
    <text evidence="2">The sequence shown here is derived from an EMBL/GenBank/DDBJ whole genome shotgun (WGS) entry which is preliminary data.</text>
</comment>
<evidence type="ECO:0000313" key="2">
    <source>
        <dbReference type="EMBL" id="GBP72779.1"/>
    </source>
</evidence>
<dbReference type="AlphaFoldDB" id="A0A4C1YDQ9"/>
<keyword evidence="1" id="KW-0812">Transmembrane</keyword>
<organism evidence="2 3">
    <name type="scientific">Eumeta variegata</name>
    <name type="common">Bagworm moth</name>
    <name type="synonym">Eumeta japonica</name>
    <dbReference type="NCBI Taxonomy" id="151549"/>
    <lineage>
        <taxon>Eukaryota</taxon>
        <taxon>Metazoa</taxon>
        <taxon>Ecdysozoa</taxon>
        <taxon>Arthropoda</taxon>
        <taxon>Hexapoda</taxon>
        <taxon>Insecta</taxon>
        <taxon>Pterygota</taxon>
        <taxon>Neoptera</taxon>
        <taxon>Endopterygota</taxon>
        <taxon>Lepidoptera</taxon>
        <taxon>Glossata</taxon>
        <taxon>Ditrysia</taxon>
        <taxon>Tineoidea</taxon>
        <taxon>Psychidae</taxon>
        <taxon>Oiketicinae</taxon>
        <taxon>Eumeta</taxon>
    </lineage>
</organism>
<reference evidence="2 3" key="1">
    <citation type="journal article" date="2019" name="Commun. Biol.">
        <title>The bagworm genome reveals a unique fibroin gene that provides high tensile strength.</title>
        <authorList>
            <person name="Kono N."/>
            <person name="Nakamura H."/>
            <person name="Ohtoshi R."/>
            <person name="Tomita M."/>
            <person name="Numata K."/>
            <person name="Arakawa K."/>
        </authorList>
    </citation>
    <scope>NUCLEOTIDE SEQUENCE [LARGE SCALE GENOMIC DNA]</scope>
</reference>
<dbReference type="Proteomes" id="UP000299102">
    <property type="component" value="Unassembled WGS sequence"/>
</dbReference>
<protein>
    <submittedName>
        <fullName evidence="2">Uncharacterized protein</fullName>
    </submittedName>
</protein>
<keyword evidence="1" id="KW-0472">Membrane</keyword>
<name>A0A4C1YDQ9_EUMVA</name>
<evidence type="ECO:0000256" key="1">
    <source>
        <dbReference type="SAM" id="Phobius"/>
    </source>
</evidence>
<keyword evidence="3" id="KW-1185">Reference proteome</keyword>
<accession>A0A4C1YDQ9</accession>